<dbReference type="GO" id="GO:0005773">
    <property type="term" value="C:vacuole"/>
    <property type="evidence" value="ECO:0007669"/>
    <property type="project" value="GOC"/>
</dbReference>
<evidence type="ECO:0000256" key="6">
    <source>
        <dbReference type="ARBA" id="ARBA00023136"/>
    </source>
</evidence>
<dbReference type="AlphaFoldDB" id="C1EBE8"/>
<keyword evidence="5 8" id="KW-1133">Transmembrane helix</keyword>
<dbReference type="PANTHER" id="PTHR13505">
    <property type="entry name" value="TRANSMEMBRANE PROTEIN 208"/>
    <property type="match status" value="1"/>
</dbReference>
<dbReference type="eggNOG" id="KOG3269">
    <property type="taxonomic scope" value="Eukaryota"/>
</dbReference>
<dbReference type="InParanoid" id="C1EBE8"/>
<dbReference type="EMBL" id="CP001328">
    <property type="protein sequence ID" value="ACO65019.1"/>
    <property type="molecule type" value="Genomic_DNA"/>
</dbReference>
<feature type="transmembrane region" description="Helical" evidence="8">
    <location>
        <begin position="99"/>
        <end position="124"/>
    </location>
</feature>
<dbReference type="FunCoup" id="C1EBE8">
    <property type="interactions" value="1264"/>
</dbReference>
<keyword evidence="3 8" id="KW-0812">Transmembrane</keyword>
<name>C1EBE8_MICCC</name>
<comment type="subcellular location">
    <subcellularLocation>
        <location evidence="1">Endoplasmic reticulum membrane</location>
        <topology evidence="1">Multi-pass membrane protein</topology>
    </subcellularLocation>
</comment>
<dbReference type="Pfam" id="PF05620">
    <property type="entry name" value="TMEM208_SND2"/>
    <property type="match status" value="1"/>
</dbReference>
<comment type="similarity">
    <text evidence="2">Belongs to the TMEM208 family.</text>
</comment>
<accession>C1EBE8</accession>
<dbReference type="InterPro" id="IPR008506">
    <property type="entry name" value="SND2/TMEM208"/>
</dbReference>
<evidence type="ECO:0000313" key="10">
    <source>
        <dbReference type="Proteomes" id="UP000002009"/>
    </source>
</evidence>
<dbReference type="GO" id="GO:0006624">
    <property type="term" value="P:vacuolar protein processing"/>
    <property type="evidence" value="ECO:0007669"/>
    <property type="project" value="TreeGrafter"/>
</dbReference>
<organism evidence="9 10">
    <name type="scientific">Micromonas commoda (strain RCC299 / NOUM17 / CCMP2709)</name>
    <name type="common">Picoplanktonic green alga</name>
    <dbReference type="NCBI Taxonomy" id="296587"/>
    <lineage>
        <taxon>Eukaryota</taxon>
        <taxon>Viridiplantae</taxon>
        <taxon>Chlorophyta</taxon>
        <taxon>Mamiellophyceae</taxon>
        <taxon>Mamiellales</taxon>
        <taxon>Mamiellaceae</taxon>
        <taxon>Micromonas</taxon>
    </lineage>
</organism>
<evidence type="ECO:0000256" key="1">
    <source>
        <dbReference type="ARBA" id="ARBA00004477"/>
    </source>
</evidence>
<keyword evidence="4" id="KW-0256">Endoplasmic reticulum</keyword>
<evidence type="ECO:0000256" key="4">
    <source>
        <dbReference type="ARBA" id="ARBA00022824"/>
    </source>
</evidence>
<evidence type="ECO:0008006" key="11">
    <source>
        <dbReference type="Google" id="ProtNLM"/>
    </source>
</evidence>
<evidence type="ECO:0000256" key="8">
    <source>
        <dbReference type="SAM" id="Phobius"/>
    </source>
</evidence>
<gene>
    <name evidence="9" type="ORF">MICPUN_108707</name>
</gene>
<proteinExistence type="inferred from homology"/>
<dbReference type="OMA" id="PIRAGWM"/>
<dbReference type="Proteomes" id="UP000002009">
    <property type="component" value="Chromosome 7"/>
</dbReference>
<keyword evidence="10" id="KW-1185">Reference proteome</keyword>
<evidence type="ECO:0000256" key="2">
    <source>
        <dbReference type="ARBA" id="ARBA00009950"/>
    </source>
</evidence>
<dbReference type="STRING" id="296587.C1EBE8"/>
<protein>
    <recommendedName>
        <fullName evidence="11">Transmembrane protein 208</fullName>
    </recommendedName>
</protein>
<evidence type="ECO:0000256" key="5">
    <source>
        <dbReference type="ARBA" id="ARBA00022989"/>
    </source>
</evidence>
<feature type="transmembrane region" description="Helical" evidence="8">
    <location>
        <begin position="20"/>
        <end position="38"/>
    </location>
</feature>
<dbReference type="KEGG" id="mis:MICPUN_108707"/>
<reference evidence="9 10" key="1">
    <citation type="journal article" date="2009" name="Science">
        <title>Green evolution and dynamic adaptations revealed by genomes of the marine picoeukaryotes Micromonas.</title>
        <authorList>
            <person name="Worden A.Z."/>
            <person name="Lee J.H."/>
            <person name="Mock T."/>
            <person name="Rouze P."/>
            <person name="Simmons M.P."/>
            <person name="Aerts A.L."/>
            <person name="Allen A.E."/>
            <person name="Cuvelier M.L."/>
            <person name="Derelle E."/>
            <person name="Everett M.V."/>
            <person name="Foulon E."/>
            <person name="Grimwood J."/>
            <person name="Gundlach H."/>
            <person name="Henrissat B."/>
            <person name="Napoli C."/>
            <person name="McDonald S.M."/>
            <person name="Parker M.S."/>
            <person name="Rombauts S."/>
            <person name="Salamov A."/>
            <person name="Von Dassow P."/>
            <person name="Badger J.H."/>
            <person name="Coutinho P.M."/>
            <person name="Demir E."/>
            <person name="Dubchak I."/>
            <person name="Gentemann C."/>
            <person name="Eikrem W."/>
            <person name="Gready J.E."/>
            <person name="John U."/>
            <person name="Lanier W."/>
            <person name="Lindquist E.A."/>
            <person name="Lucas S."/>
            <person name="Mayer K.F."/>
            <person name="Moreau H."/>
            <person name="Not F."/>
            <person name="Otillar R."/>
            <person name="Panaud O."/>
            <person name="Pangilinan J."/>
            <person name="Paulsen I."/>
            <person name="Piegu B."/>
            <person name="Poliakov A."/>
            <person name="Robbens S."/>
            <person name="Schmutz J."/>
            <person name="Toulza E."/>
            <person name="Wyss T."/>
            <person name="Zelensky A."/>
            <person name="Zhou K."/>
            <person name="Armbrust E.V."/>
            <person name="Bhattacharya D."/>
            <person name="Goodenough U.W."/>
            <person name="Van de Peer Y."/>
            <person name="Grigoriev I.V."/>
        </authorList>
    </citation>
    <scope>NUCLEOTIDE SEQUENCE [LARGE SCALE GENOMIC DNA]</scope>
    <source>
        <strain evidence="10">RCC299 / NOUM17</strain>
    </source>
</reference>
<dbReference type="RefSeq" id="XP_002503761.1">
    <property type="nucleotide sequence ID" value="XM_002503715.1"/>
</dbReference>
<feature type="region of interest" description="Disordered" evidence="7">
    <location>
        <begin position="154"/>
        <end position="180"/>
    </location>
</feature>
<dbReference type="GeneID" id="8245402"/>
<keyword evidence="6 8" id="KW-0472">Membrane</keyword>
<feature type="compositionally biased region" description="Basic and acidic residues" evidence="7">
    <location>
        <begin position="154"/>
        <end position="172"/>
    </location>
</feature>
<evidence type="ECO:0000256" key="7">
    <source>
        <dbReference type="SAM" id="MobiDB-lite"/>
    </source>
</evidence>
<evidence type="ECO:0000256" key="3">
    <source>
        <dbReference type="ARBA" id="ARBA00022692"/>
    </source>
</evidence>
<dbReference type="PANTHER" id="PTHR13505:SF7">
    <property type="entry name" value="TRANSMEMBRANE PROTEIN 208"/>
    <property type="match status" value="1"/>
</dbReference>
<dbReference type="OrthoDB" id="276296at2759"/>
<evidence type="ECO:0000313" key="9">
    <source>
        <dbReference type="EMBL" id="ACO65019.1"/>
    </source>
</evidence>
<dbReference type="GO" id="GO:0005789">
    <property type="term" value="C:endoplasmic reticulum membrane"/>
    <property type="evidence" value="ECO:0007669"/>
    <property type="project" value="UniProtKB-SubCell"/>
</dbReference>
<sequence length="180" mass="20277">MAGDKSKKRAEKNTARLRLLFRVVAGSVLFHVLLRLVWKGSTASAWIHYPLFATAATSAWFCYSSLNHHGAPTYDAAGVLIDGGSDLSLGGMTSYYHDIIYVSAFVLITTAAFSDWFWLVGLVVPGFATYKLWADIILPWIFTPTQDELDANARMKETKEERRKREKAEARAANRRRGFR</sequence>